<evidence type="ECO:0000259" key="18">
    <source>
        <dbReference type="PROSITE" id="PS51184"/>
    </source>
</evidence>
<dbReference type="InterPro" id="IPR001965">
    <property type="entry name" value="Znf_PHD"/>
</dbReference>
<feature type="compositionally biased region" description="Polar residues" evidence="14">
    <location>
        <begin position="107"/>
        <end position="119"/>
    </location>
</feature>
<dbReference type="SMART" id="SM00558">
    <property type="entry name" value="JmjC"/>
    <property type="match status" value="1"/>
</dbReference>
<dbReference type="STRING" id="1280837.A0A316VDK3"/>
<evidence type="ECO:0000256" key="12">
    <source>
        <dbReference type="ARBA" id="ARBA00048734"/>
    </source>
</evidence>
<proteinExistence type="inferred from homology"/>
<dbReference type="PROSITE" id="PS01359">
    <property type="entry name" value="ZF_PHD_1"/>
    <property type="match status" value="2"/>
</dbReference>
<dbReference type="PROSITE" id="PS50016">
    <property type="entry name" value="ZF_PHD_2"/>
    <property type="match status" value="2"/>
</dbReference>
<reference evidence="19 20" key="1">
    <citation type="journal article" date="2018" name="Mol. Biol. Evol.">
        <title>Broad Genomic Sampling Reveals a Smut Pathogenic Ancestry of the Fungal Clade Ustilaginomycotina.</title>
        <authorList>
            <person name="Kijpornyongpan T."/>
            <person name="Mondo S.J."/>
            <person name="Barry K."/>
            <person name="Sandor L."/>
            <person name="Lee J."/>
            <person name="Lipzen A."/>
            <person name="Pangilinan J."/>
            <person name="LaButti K."/>
            <person name="Hainaut M."/>
            <person name="Henrissat B."/>
            <person name="Grigoriev I.V."/>
            <person name="Spatafora J.W."/>
            <person name="Aime M.C."/>
        </authorList>
    </citation>
    <scope>NUCLEOTIDE SEQUENCE [LARGE SCALE GENOMIC DNA]</scope>
    <source>
        <strain evidence="19 20">MCA 3882</strain>
    </source>
</reference>
<dbReference type="Pfam" id="PF00628">
    <property type="entry name" value="PHD"/>
    <property type="match status" value="2"/>
</dbReference>
<dbReference type="Pfam" id="PF01388">
    <property type="entry name" value="ARID"/>
    <property type="match status" value="1"/>
</dbReference>
<comment type="subcellular location">
    <subcellularLocation>
        <location evidence="2">Nucleus</location>
    </subcellularLocation>
</comment>
<dbReference type="InterPro" id="IPR013637">
    <property type="entry name" value="Lys_sp_deMease-like_dom"/>
</dbReference>
<dbReference type="Proteomes" id="UP000245771">
    <property type="component" value="Unassembled WGS sequence"/>
</dbReference>
<feature type="region of interest" description="Disordered" evidence="14">
    <location>
        <begin position="84"/>
        <end position="119"/>
    </location>
</feature>
<feature type="compositionally biased region" description="Polar residues" evidence="14">
    <location>
        <begin position="84"/>
        <end position="96"/>
    </location>
</feature>
<evidence type="ECO:0000256" key="2">
    <source>
        <dbReference type="ARBA" id="ARBA00004123"/>
    </source>
</evidence>
<dbReference type="PROSITE" id="PS51011">
    <property type="entry name" value="ARID"/>
    <property type="match status" value="1"/>
</dbReference>
<comment type="cofactor">
    <cofactor evidence="1">
        <name>Fe(2+)</name>
        <dbReference type="ChEBI" id="CHEBI:29033"/>
    </cofactor>
</comment>
<dbReference type="OrthoDB" id="1678912at2759"/>
<dbReference type="InterPro" id="IPR003349">
    <property type="entry name" value="JmjN"/>
</dbReference>
<keyword evidence="9" id="KW-0560">Oxidoreductase</keyword>
<sequence length="2367" mass="264337">MTIEDHSSLVNGGQNGLAHRIDEQLPTAFPRKSNLESIPAKVESHANSHDQSNGINDQGTKNNDGEDVIMQSTEDMLTQVNGQTENYNSNDVNVKQEQQDTEHRNGSIDTPTKNTDDQNSSFYSKFIMLPFNNAPNGASSAEEIISVSDPILSSSSSSPSHQTPQKRSIRSTSSQAADSNDTNNNSIRGGGNANISPNSKSILNGTSPKRIKRPEPILSRNFAPLPQETPAPLQAEAGGNNGSKRLERKSKTDALSAMNGGEYASTSASDQNPPLPHQHPSHKPIGSLSSMMTPLPLFGENTNKKDEQNYIPTQFNTPRYPPSRQRERLFELEEAPTFYPTVEEFSDPLRYIKWVGEPEGGNGKAYGIVKIVPPEGWNPPFALDQERFRFRTRVQKLNSLSADARASQNYLEQLQKFHAQQGHARVSIPIVDRKPVDLYQLKLVVNANGGYDSVARQRKWAEVTRKIGYEEKDSGHLAGQIKAAYSRIIYPYERFLELNKENAKRPSTTEDDRNGTPEGAASPPLTTPSGGDNGRGGSTEDKGMSDSARRRSSRRKTDPTDAPVVLSQRRRLREQQPTPPPAGTSGDFYLAPGAEEQMCEICLRGDDGMSMLLCDECNRGYHMYCLDPPLTSIPKSEWYCPPCLVGTGNDYGFDDGETHSLYSFWKRAEEFRSQWWTKYAAKDAIWTAPNDKPNGVTRAIPETDLKISEDDVEREFWRLVHNPDETVEVEYGADVHSTTHGSALPTLETHPLSPYARDGWNLNNLPILNGSLLRYIKSDISGMTVPWVYVGMMFSTFCWHNEDHYTYSINYQHFGDTKTWYGVPGSDAYKLEDALRKAAPDLFEQSPDLLFQLVTMMSPDKLQKEGVNVYAVDQRANEFVITYPKAYHSGFNQGFNLNEAVNFALPDWIELDLECVRRYQQFNRFPVFSHDELVVTAFQHNQGVDTAIWLQSSMREMVEREISKREKIRESIPNIREILDETDQPELEYQCAHCNLFCYLGQLYCNKSEGVACLDHGEEVCGDQPKSKWTLRLRYSDDQLRSMLEKTDERASIPSNWQARLHKLITTHVRPPLRSLRGLLHEGEKISYLLEDLENLKEFVDKANKWVDEATPLIARRHQRRSNVGGSQRSTAKRLSSRAATEEDESMSVANEDENEGLATSEDVFRMVREAEKLPFDAPEIQAIQAISQQVHDFIYDARALLKKLSILPNNSKDPHALKERKELFSRCEELINSGLSLNVQLPYMEDLQRQVGRENWIKEADSMTNTFTDLDDIEAFIADGLSFGISQHDEMMQTLCLTRDKGLEWKRIGEEMLRPVTQKTKWPCKYTISDVEKAILAPASVSVVPGLMVKLQALQKQIKDASKSCTSILTTLRDCKRERSEAEREGRFANMDSSFSMAVEDAQRALEASGSINVIAEREEELKQLVEDCIRLPVRPMHPEPQPYSHPPPHHGRSLPQMPYEAHTYGSAHQPLMHHDYPPASYRSSHHHGLPPPLHAHGPPPPPSYPAYQTRRSPSPAPIQPQHSYPPSMGFGRPPAAPPVQYDMHDDPNRSYMQIMGEASSQANNSGDESGVRGGDDKKRKRGKRARFVFEEEVGIFVPVNGERIFCLCRQGETAEMISCDRCALWFHTACIHVKSAADLGGERWICPMCCVKTERRYPFAEVKVKEMNVNDPNLWLDVRATLRSTRAPVSKLQHWTVDEDRRIVLHLESFLPATLPTKGDRGDDAKRHRTDDGDGFGGHRRSGSQGSATSSSAMANALGSVSKMPSWNDVRARVTPLHRTPNAEEHAARLRKEAEERHRQGMQNLYSRGVTDAMIQKWFIGWNGKELVYPRYDRDETYHELPLGSRITLDKDDQDGTRYMEALLARDAEERRRRGEPPILAVPPAAAHPQPSQLASASVPSSSRAPPFAQNRSEFSQAQAQQPMPPLNMNVEASRRMPSTASPTVASSNLHRATLAKDFRNSTPPANAGTRTDGKDGNTATPPTSKSAVNKSIYSVASIPPFRGKSSASPSPHATPPSKEIKVVGESDKRSISASMSSNPVSSTNVAVVAQSLPNVNRARTTSMNDREGVEHETNKNAAMQQQSTTSHALPKPNGQMQNAHGIDARYERIMRSPLPSHHARSTSGAPPSRISPQQSAPSLPQYTPQHARASVHSNSSPHSSPYGSMRHLPPPPPVPMRNGGEDRAGRPYANHSPSPRQGSMPHPAAGPPALYVSPRMDTRREMPTPSGYNSSLAGQHRSPREHYRDQPGSVSGRVSPPMSARHPLGLQAQDEARQRSNPSTVRGSPLMGGGNKLSISPRLPNIYSGNSGLTREDHRSPSTSHYSKRSNSPPPPKDSLAEMRLLARRMRPNATDEEIEEMARFATK</sequence>
<feature type="compositionally biased region" description="Polar residues" evidence="14">
    <location>
        <begin position="2078"/>
        <end position="2090"/>
    </location>
</feature>
<feature type="compositionally biased region" description="Polar residues" evidence="14">
    <location>
        <begin position="1912"/>
        <end position="1924"/>
    </location>
</feature>
<name>A0A316VDK3_9BASI</name>
<comment type="catalytic activity">
    <reaction evidence="12">
        <text>N(6),N(6),N(6)-trimethyl-L-lysyl(4)-[histone H3] + 3 2-oxoglutarate + 3 O2 = L-lysyl(4)-[histone H3] + 3 formaldehyde + 3 succinate + 3 CO2</text>
        <dbReference type="Rhea" id="RHEA:60208"/>
        <dbReference type="Rhea" id="RHEA-COMP:15537"/>
        <dbReference type="Rhea" id="RHEA-COMP:15547"/>
        <dbReference type="ChEBI" id="CHEBI:15379"/>
        <dbReference type="ChEBI" id="CHEBI:16526"/>
        <dbReference type="ChEBI" id="CHEBI:16810"/>
        <dbReference type="ChEBI" id="CHEBI:16842"/>
        <dbReference type="ChEBI" id="CHEBI:29969"/>
        <dbReference type="ChEBI" id="CHEBI:30031"/>
        <dbReference type="ChEBI" id="CHEBI:61961"/>
        <dbReference type="EC" id="1.14.11.67"/>
    </reaction>
</comment>
<dbReference type="InterPro" id="IPR011011">
    <property type="entry name" value="Znf_FYVE_PHD"/>
</dbReference>
<evidence type="ECO:0000256" key="5">
    <source>
        <dbReference type="ARBA" id="ARBA00022723"/>
    </source>
</evidence>
<feature type="region of interest" description="Disordered" evidence="14">
    <location>
        <begin position="151"/>
        <end position="247"/>
    </location>
</feature>
<dbReference type="RefSeq" id="XP_025355862.1">
    <property type="nucleotide sequence ID" value="XM_025500385.1"/>
</dbReference>
<protein>
    <recommendedName>
        <fullName evidence="4">[histone H3]-trimethyl-L-lysine(4) demethylase</fullName>
        <ecNumber evidence="4">1.14.11.67</ecNumber>
    </recommendedName>
</protein>
<dbReference type="InParanoid" id="A0A316VDK3"/>
<feature type="compositionally biased region" description="Polar residues" evidence="14">
    <location>
        <begin position="1560"/>
        <end position="1569"/>
    </location>
</feature>
<dbReference type="InterPro" id="IPR048615">
    <property type="entry name" value="KDM5_C-hel"/>
</dbReference>
<evidence type="ECO:0000256" key="3">
    <source>
        <dbReference type="ARBA" id="ARBA00006801"/>
    </source>
</evidence>
<evidence type="ECO:0000256" key="8">
    <source>
        <dbReference type="ARBA" id="ARBA00022833"/>
    </source>
</evidence>
<evidence type="ECO:0000256" key="9">
    <source>
        <dbReference type="ARBA" id="ARBA00023002"/>
    </source>
</evidence>
<dbReference type="InterPro" id="IPR036431">
    <property type="entry name" value="ARID_dom_sf"/>
</dbReference>
<keyword evidence="6" id="KW-0677">Repeat</keyword>
<accession>A0A316VDK3</accession>
<evidence type="ECO:0000256" key="10">
    <source>
        <dbReference type="ARBA" id="ARBA00023004"/>
    </source>
</evidence>
<dbReference type="GO" id="GO:0003677">
    <property type="term" value="F:DNA binding"/>
    <property type="evidence" value="ECO:0007669"/>
    <property type="project" value="InterPro"/>
</dbReference>
<feature type="compositionally biased region" description="Polar residues" evidence="14">
    <location>
        <begin position="2034"/>
        <end position="2066"/>
    </location>
</feature>
<dbReference type="SMART" id="SM00545">
    <property type="entry name" value="JmjN"/>
    <property type="match status" value="1"/>
</dbReference>
<feature type="compositionally biased region" description="Low complexity" evidence="14">
    <location>
        <begin position="1745"/>
        <end position="1755"/>
    </location>
</feature>
<dbReference type="SUPFAM" id="SSF51197">
    <property type="entry name" value="Clavaminate synthase-like"/>
    <property type="match status" value="1"/>
</dbReference>
<evidence type="ECO:0000256" key="7">
    <source>
        <dbReference type="ARBA" id="ARBA00022771"/>
    </source>
</evidence>
<feature type="compositionally biased region" description="Low complexity" evidence="14">
    <location>
        <begin position="2008"/>
        <end position="2020"/>
    </location>
</feature>
<dbReference type="FunFam" id="1.10.150.60:FF:000016">
    <property type="entry name" value="Putative Lysine-specific demethylase 5B"/>
    <property type="match status" value="1"/>
</dbReference>
<feature type="region of interest" description="Disordered" evidence="14">
    <location>
        <begin position="40"/>
        <end position="66"/>
    </location>
</feature>
<dbReference type="SMART" id="SM01014">
    <property type="entry name" value="ARID"/>
    <property type="match status" value="1"/>
</dbReference>
<dbReference type="GO" id="GO:0008270">
    <property type="term" value="F:zinc ion binding"/>
    <property type="evidence" value="ECO:0007669"/>
    <property type="project" value="UniProtKB-KW"/>
</dbReference>
<feature type="compositionally biased region" description="Basic and acidic residues" evidence="14">
    <location>
        <begin position="501"/>
        <end position="515"/>
    </location>
</feature>
<dbReference type="GO" id="GO:0034647">
    <property type="term" value="F:histone H3K4me/H3K4me2/H3K4me3 demethylase activity"/>
    <property type="evidence" value="ECO:0007669"/>
    <property type="project" value="UniProtKB-EC"/>
</dbReference>
<organism evidence="19 20">
    <name type="scientific">Meira miltonrushii</name>
    <dbReference type="NCBI Taxonomy" id="1280837"/>
    <lineage>
        <taxon>Eukaryota</taxon>
        <taxon>Fungi</taxon>
        <taxon>Dikarya</taxon>
        <taxon>Basidiomycota</taxon>
        <taxon>Ustilaginomycotina</taxon>
        <taxon>Exobasidiomycetes</taxon>
        <taxon>Exobasidiales</taxon>
        <taxon>Brachybasidiaceae</taxon>
        <taxon>Meira</taxon>
    </lineage>
</organism>
<keyword evidence="7 13" id="KW-0863">Zinc-finger</keyword>
<feature type="region of interest" description="Disordered" evidence="14">
    <location>
        <begin position="1958"/>
        <end position="2101"/>
    </location>
</feature>
<dbReference type="InterPro" id="IPR001606">
    <property type="entry name" value="ARID_dom"/>
</dbReference>
<dbReference type="PROSITE" id="PS51183">
    <property type="entry name" value="JMJN"/>
    <property type="match status" value="1"/>
</dbReference>
<feature type="compositionally biased region" description="Polar residues" evidence="14">
    <location>
        <begin position="1980"/>
        <end position="1997"/>
    </location>
</feature>
<evidence type="ECO:0000313" key="19">
    <source>
        <dbReference type="EMBL" id="PWN35560.1"/>
    </source>
</evidence>
<evidence type="ECO:0000259" key="17">
    <source>
        <dbReference type="PROSITE" id="PS51183"/>
    </source>
</evidence>
<evidence type="ECO:0000259" key="16">
    <source>
        <dbReference type="PROSITE" id="PS51011"/>
    </source>
</evidence>
<feature type="region of interest" description="Disordered" evidence="14">
    <location>
        <begin position="501"/>
        <end position="589"/>
    </location>
</feature>
<dbReference type="PANTHER" id="PTHR10694:SF33">
    <property type="entry name" value="LYSINE-SPECIFIC DEMETHYLASE 5"/>
    <property type="match status" value="1"/>
</dbReference>
<keyword evidence="8" id="KW-0862">Zinc</keyword>
<dbReference type="Gene3D" id="2.60.120.650">
    <property type="entry name" value="Cupin"/>
    <property type="match status" value="1"/>
</dbReference>
<gene>
    <name evidence="19" type="ORF">FA14DRAFT_172180</name>
</gene>
<feature type="domain" description="PHD-type" evidence="15">
    <location>
        <begin position="1605"/>
        <end position="1654"/>
    </location>
</feature>
<feature type="compositionally biased region" description="Polar residues" evidence="14">
    <location>
        <begin position="49"/>
        <end position="62"/>
    </location>
</feature>
<feature type="compositionally biased region" description="Pro residues" evidence="14">
    <location>
        <begin position="1491"/>
        <end position="1506"/>
    </location>
</feature>
<evidence type="ECO:0000256" key="4">
    <source>
        <dbReference type="ARBA" id="ARBA00012902"/>
    </source>
</evidence>
<dbReference type="InterPro" id="IPR004198">
    <property type="entry name" value="Znf_C5HC2"/>
</dbReference>
<feature type="compositionally biased region" description="Basic and acidic residues" evidence="14">
    <location>
        <begin position="2067"/>
        <end position="2077"/>
    </location>
</feature>
<feature type="compositionally biased region" description="Polar residues" evidence="14">
    <location>
        <begin position="2320"/>
        <end position="2330"/>
    </location>
</feature>
<feature type="compositionally biased region" description="Basic and acidic residues" evidence="14">
    <location>
        <begin position="538"/>
        <end position="559"/>
    </location>
</feature>
<dbReference type="InterPro" id="IPR019787">
    <property type="entry name" value="Znf_PHD-finger"/>
</dbReference>
<feature type="compositionally biased region" description="Low complexity" evidence="14">
    <location>
        <begin position="151"/>
        <end position="160"/>
    </location>
</feature>
<feature type="region of interest" description="Disordered" evidence="14">
    <location>
        <begin position="260"/>
        <end position="305"/>
    </location>
</feature>
<feature type="region of interest" description="Disordered" evidence="14">
    <location>
        <begin position="1717"/>
        <end position="1756"/>
    </location>
</feature>
<feature type="domain" description="JmjC" evidence="18">
    <location>
        <begin position="754"/>
        <end position="920"/>
    </location>
</feature>
<dbReference type="CDD" id="cd15543">
    <property type="entry name" value="PHD_RSF1"/>
    <property type="match status" value="1"/>
</dbReference>
<feature type="compositionally biased region" description="Low complexity" evidence="14">
    <location>
        <begin position="2153"/>
        <end position="2167"/>
    </location>
</feature>
<dbReference type="PANTHER" id="PTHR10694">
    <property type="entry name" value="LYSINE-SPECIFIC DEMETHYLASE"/>
    <property type="match status" value="1"/>
</dbReference>
<dbReference type="GO" id="GO:0006355">
    <property type="term" value="P:regulation of DNA-templated transcription"/>
    <property type="evidence" value="ECO:0007669"/>
    <property type="project" value="TreeGrafter"/>
</dbReference>
<feature type="domain" description="ARID" evidence="16">
    <location>
        <begin position="404"/>
        <end position="497"/>
    </location>
</feature>
<feature type="domain" description="PHD-type" evidence="15">
    <location>
        <begin position="596"/>
        <end position="646"/>
    </location>
</feature>
<feature type="region of interest" description="Disordered" evidence="14">
    <location>
        <begin position="1117"/>
        <end position="1161"/>
    </location>
</feature>
<dbReference type="SUPFAM" id="SSF46774">
    <property type="entry name" value="ARID-like"/>
    <property type="match status" value="1"/>
</dbReference>
<dbReference type="SUPFAM" id="SSF57903">
    <property type="entry name" value="FYVE/PHD zinc finger"/>
    <property type="match status" value="2"/>
</dbReference>
<feature type="compositionally biased region" description="Basic and acidic residues" evidence="14">
    <location>
        <begin position="1720"/>
        <end position="1734"/>
    </location>
</feature>
<dbReference type="InterPro" id="IPR019786">
    <property type="entry name" value="Zinc_finger_PHD-type_CS"/>
</dbReference>
<dbReference type="GeneID" id="37022166"/>
<dbReference type="Pfam" id="PF08429">
    <property type="entry name" value="PLU-1"/>
    <property type="match status" value="1"/>
</dbReference>
<dbReference type="GO" id="GO:0000785">
    <property type="term" value="C:chromatin"/>
    <property type="evidence" value="ECO:0007669"/>
    <property type="project" value="TreeGrafter"/>
</dbReference>
<feature type="region of interest" description="Disordered" evidence="14">
    <location>
        <begin position="1882"/>
        <end position="1927"/>
    </location>
</feature>
<evidence type="ECO:0000256" key="1">
    <source>
        <dbReference type="ARBA" id="ARBA00001954"/>
    </source>
</evidence>
<evidence type="ECO:0000256" key="14">
    <source>
        <dbReference type="SAM" id="MobiDB-lite"/>
    </source>
</evidence>
<dbReference type="Pfam" id="PF02375">
    <property type="entry name" value="JmjN"/>
    <property type="match status" value="1"/>
</dbReference>
<dbReference type="EMBL" id="KZ819603">
    <property type="protein sequence ID" value="PWN35560.1"/>
    <property type="molecule type" value="Genomic_DNA"/>
</dbReference>
<feature type="region of interest" description="Disordered" evidence="14">
    <location>
        <begin position="1435"/>
        <end position="1584"/>
    </location>
</feature>
<evidence type="ECO:0000256" key="13">
    <source>
        <dbReference type="PROSITE-ProRule" id="PRU00146"/>
    </source>
</evidence>
<dbReference type="InterPro" id="IPR013083">
    <property type="entry name" value="Znf_RING/FYVE/PHD"/>
</dbReference>
<keyword evidence="11" id="KW-0539">Nucleus</keyword>
<feature type="compositionally biased region" description="Basic and acidic residues" evidence="14">
    <location>
        <begin position="97"/>
        <end position="106"/>
    </location>
</feature>
<dbReference type="Pfam" id="PF02928">
    <property type="entry name" value="zf-C5HC2"/>
    <property type="match status" value="1"/>
</dbReference>
<keyword evidence="20" id="KW-1185">Reference proteome</keyword>
<feature type="compositionally biased region" description="Polar residues" evidence="14">
    <location>
        <begin position="2124"/>
        <end position="2147"/>
    </location>
</feature>
<dbReference type="GO" id="GO:0005634">
    <property type="term" value="C:nucleus"/>
    <property type="evidence" value="ECO:0007669"/>
    <property type="project" value="UniProtKB-SubCell"/>
</dbReference>
<dbReference type="Pfam" id="PF21323">
    <property type="entry name" value="KDM5_C-hel"/>
    <property type="match status" value="1"/>
</dbReference>
<feature type="compositionally biased region" description="Basic and acidic residues" evidence="14">
    <location>
        <begin position="2021"/>
        <end position="2033"/>
    </location>
</feature>
<dbReference type="Gene3D" id="3.30.40.10">
    <property type="entry name" value="Zinc/RING finger domain, C3HC4 (zinc finger)"/>
    <property type="match status" value="2"/>
</dbReference>
<dbReference type="FunCoup" id="A0A316VDK3">
    <property type="interactions" value="439"/>
</dbReference>
<feature type="region of interest" description="Disordered" evidence="14">
    <location>
        <begin position="2117"/>
        <end position="2367"/>
    </location>
</feature>
<feature type="compositionally biased region" description="Low complexity" evidence="14">
    <location>
        <begin position="1893"/>
        <end position="1911"/>
    </location>
</feature>
<dbReference type="SMART" id="SM00501">
    <property type="entry name" value="BRIGHT"/>
    <property type="match status" value="1"/>
</dbReference>
<evidence type="ECO:0000313" key="20">
    <source>
        <dbReference type="Proteomes" id="UP000245771"/>
    </source>
</evidence>
<dbReference type="CDD" id="cd16100">
    <property type="entry name" value="ARID"/>
    <property type="match status" value="1"/>
</dbReference>
<keyword evidence="5" id="KW-0479">Metal-binding</keyword>
<feature type="compositionally biased region" description="Acidic residues" evidence="14">
    <location>
        <begin position="1142"/>
        <end position="1156"/>
    </location>
</feature>
<dbReference type="InterPro" id="IPR003347">
    <property type="entry name" value="JmjC_dom"/>
</dbReference>
<feature type="domain" description="JmjN" evidence="17">
    <location>
        <begin position="335"/>
        <end position="380"/>
    </location>
</feature>
<evidence type="ECO:0000256" key="6">
    <source>
        <dbReference type="ARBA" id="ARBA00022737"/>
    </source>
</evidence>
<evidence type="ECO:0000259" key="15">
    <source>
        <dbReference type="PROSITE" id="PS50016"/>
    </source>
</evidence>
<comment type="similarity">
    <text evidence="3">Belongs to the JARID1 histone demethylase family.</text>
</comment>
<dbReference type="PROSITE" id="PS51184">
    <property type="entry name" value="JMJC"/>
    <property type="match status" value="1"/>
</dbReference>
<dbReference type="SMART" id="SM00249">
    <property type="entry name" value="PHD"/>
    <property type="match status" value="2"/>
</dbReference>
<evidence type="ECO:0000256" key="11">
    <source>
        <dbReference type="ARBA" id="ARBA00023242"/>
    </source>
</evidence>
<dbReference type="Pfam" id="PF02373">
    <property type="entry name" value="JmjC"/>
    <property type="match status" value="1"/>
</dbReference>
<feature type="compositionally biased region" description="Polar residues" evidence="14">
    <location>
        <begin position="161"/>
        <end position="207"/>
    </location>
</feature>
<dbReference type="Gene3D" id="1.10.150.60">
    <property type="entry name" value="ARID DNA-binding domain"/>
    <property type="match status" value="1"/>
</dbReference>
<keyword evidence="10" id="KW-0408">Iron</keyword>
<dbReference type="EC" id="1.14.11.67" evidence="4"/>